<evidence type="ECO:0000313" key="3">
    <source>
        <dbReference type="Proteomes" id="UP000605846"/>
    </source>
</evidence>
<protein>
    <recommendedName>
        <fullName evidence="1">DUF7886 domain-containing protein</fullName>
    </recommendedName>
</protein>
<dbReference type="PANTHER" id="PTHR47915:SF1">
    <property type="entry name" value="SI:DKEY-19B23.7"/>
    <property type="match status" value="1"/>
</dbReference>
<dbReference type="OrthoDB" id="239865at2759"/>
<dbReference type="InterPro" id="IPR057208">
    <property type="entry name" value="DUF7886"/>
</dbReference>
<keyword evidence="3" id="KW-1185">Reference proteome</keyword>
<reference evidence="2" key="1">
    <citation type="submission" date="2020-01" db="EMBL/GenBank/DDBJ databases">
        <title>Genome Sequencing of Three Apophysomyces-Like Fungal Strains Confirms a Novel Fungal Genus in the Mucoromycota with divergent Burkholderia-like Endosymbiotic Bacteria.</title>
        <authorList>
            <person name="Stajich J.E."/>
            <person name="Macias A.M."/>
            <person name="Carter-House D."/>
            <person name="Lovett B."/>
            <person name="Kasson L.R."/>
            <person name="Berry K."/>
            <person name="Grigoriev I."/>
            <person name="Chang Y."/>
            <person name="Spatafora J."/>
            <person name="Kasson M.T."/>
        </authorList>
    </citation>
    <scope>NUCLEOTIDE SEQUENCE</scope>
    <source>
        <strain evidence="2">NRRL A-21654</strain>
    </source>
</reference>
<dbReference type="Proteomes" id="UP000605846">
    <property type="component" value="Unassembled WGS sequence"/>
</dbReference>
<evidence type="ECO:0000313" key="2">
    <source>
        <dbReference type="EMBL" id="KAF7723832.1"/>
    </source>
</evidence>
<evidence type="ECO:0000259" key="1">
    <source>
        <dbReference type="Pfam" id="PF25377"/>
    </source>
</evidence>
<accession>A0A8H7ERS1</accession>
<gene>
    <name evidence="2" type="ORF">EC973_001557</name>
</gene>
<name>A0A8H7ERS1_9FUNG</name>
<proteinExistence type="predicted"/>
<organism evidence="2 3">
    <name type="scientific">Apophysomyces ossiformis</name>
    <dbReference type="NCBI Taxonomy" id="679940"/>
    <lineage>
        <taxon>Eukaryota</taxon>
        <taxon>Fungi</taxon>
        <taxon>Fungi incertae sedis</taxon>
        <taxon>Mucoromycota</taxon>
        <taxon>Mucoromycotina</taxon>
        <taxon>Mucoromycetes</taxon>
        <taxon>Mucorales</taxon>
        <taxon>Mucorineae</taxon>
        <taxon>Mucoraceae</taxon>
        <taxon>Apophysomyces</taxon>
    </lineage>
</organism>
<dbReference type="PANTHER" id="PTHR47915">
    <property type="entry name" value="SI:DKEY-19B23.7"/>
    <property type="match status" value="1"/>
</dbReference>
<sequence length="143" mass="16454">MFGNTYVFAISQLRSHHEHLIQANEDDTDNPLMLKTTAKWKREETSLWEIVWEIVAMTLNVANPFALDTNYISSLPVEESILLSGALTDFLQTVWLQAEPSVPFVNDVYTDIKWLQERHLEMISEFSAKSIKMKEIASSSNVY</sequence>
<dbReference type="EMBL" id="JABAYA010000138">
    <property type="protein sequence ID" value="KAF7723832.1"/>
    <property type="molecule type" value="Genomic_DNA"/>
</dbReference>
<feature type="domain" description="DUF7886" evidence="1">
    <location>
        <begin position="13"/>
        <end position="121"/>
    </location>
</feature>
<dbReference type="AlphaFoldDB" id="A0A8H7ERS1"/>
<dbReference type="Pfam" id="PF25377">
    <property type="entry name" value="DUF7886"/>
    <property type="match status" value="1"/>
</dbReference>
<comment type="caution">
    <text evidence="2">The sequence shown here is derived from an EMBL/GenBank/DDBJ whole genome shotgun (WGS) entry which is preliminary data.</text>
</comment>